<name>A0AAD2ED86_9LAMI</name>
<dbReference type="AlphaFoldDB" id="A0AAD2ED86"/>
<dbReference type="EMBL" id="OU503058">
    <property type="protein sequence ID" value="CAI9787557.1"/>
    <property type="molecule type" value="Genomic_DNA"/>
</dbReference>
<evidence type="ECO:0000313" key="4">
    <source>
        <dbReference type="Proteomes" id="UP000834106"/>
    </source>
</evidence>
<dbReference type="PANTHER" id="PTHR31096">
    <property type="entry name" value="ACT DOMAIN-CONTAINING PROTEIN ACR4-RELATED"/>
    <property type="match status" value="1"/>
</dbReference>
<evidence type="ECO:0000313" key="3">
    <source>
        <dbReference type="EMBL" id="CAI9787557.1"/>
    </source>
</evidence>
<dbReference type="GO" id="GO:0016597">
    <property type="term" value="F:amino acid binding"/>
    <property type="evidence" value="ECO:0007669"/>
    <property type="project" value="UniProtKB-UniRule"/>
</dbReference>
<protein>
    <recommendedName>
        <fullName evidence="2">ACT domain-containing protein ACR</fullName>
    </recommendedName>
    <alternativeName>
        <fullName evidence="2">Protein ACT DOMAIN REPEATS</fullName>
    </alternativeName>
</protein>
<evidence type="ECO:0000256" key="2">
    <source>
        <dbReference type="RuleBase" id="RU369043"/>
    </source>
</evidence>
<evidence type="ECO:0000256" key="1">
    <source>
        <dbReference type="ARBA" id="ARBA00022737"/>
    </source>
</evidence>
<organism evidence="3 4">
    <name type="scientific">Fraxinus pennsylvanica</name>
    <dbReference type="NCBI Taxonomy" id="56036"/>
    <lineage>
        <taxon>Eukaryota</taxon>
        <taxon>Viridiplantae</taxon>
        <taxon>Streptophyta</taxon>
        <taxon>Embryophyta</taxon>
        <taxon>Tracheophyta</taxon>
        <taxon>Spermatophyta</taxon>
        <taxon>Magnoliopsida</taxon>
        <taxon>eudicotyledons</taxon>
        <taxon>Gunneridae</taxon>
        <taxon>Pentapetalae</taxon>
        <taxon>asterids</taxon>
        <taxon>lamiids</taxon>
        <taxon>Lamiales</taxon>
        <taxon>Oleaceae</taxon>
        <taxon>Oleeae</taxon>
        <taxon>Fraxinus</taxon>
    </lineage>
</organism>
<reference evidence="3" key="1">
    <citation type="submission" date="2023-05" db="EMBL/GenBank/DDBJ databases">
        <authorList>
            <person name="Huff M."/>
        </authorList>
    </citation>
    <scope>NUCLEOTIDE SEQUENCE</scope>
</reference>
<keyword evidence="4" id="KW-1185">Reference proteome</keyword>
<gene>
    <name evidence="3" type="ORF">FPE_LOCUS34987</name>
</gene>
<accession>A0AAD2ED86</accession>
<comment type="function">
    <text evidence="2">Binds amino acids.</text>
</comment>
<sequence length="180" mass="19824">MLQCLTVFSCRLYFAGGRTAEVESRFSLSQSESLGLPISTATGAQAAQLQQPDPALGVGNLEVDRRWKCLLQRLGDVGLGGEMKMNKSEIDVASDSMSSLDQIDSARNHGILLEAVQVLTDLILSFKKAYIFSDGRWFMDGPALLLHIYHVGRLRNFPAVSIKKKNKYESTICGSCYSEL</sequence>
<proteinExistence type="predicted"/>
<dbReference type="PANTHER" id="PTHR31096:SF6">
    <property type="entry name" value="ACT DOMAIN-CONTAINING PROTEIN ACR8"/>
    <property type="match status" value="1"/>
</dbReference>
<keyword evidence="1 2" id="KW-0677">Repeat</keyword>
<dbReference type="InterPro" id="IPR040217">
    <property type="entry name" value="ACR1-12"/>
</dbReference>
<dbReference type="Proteomes" id="UP000834106">
    <property type="component" value="Chromosome 23"/>
</dbReference>